<comment type="subcellular location">
    <subcellularLocation>
        <location evidence="1">Cell membrane</location>
        <topology evidence="1">Multi-pass membrane protein</topology>
    </subcellularLocation>
</comment>
<dbReference type="InterPro" id="IPR011701">
    <property type="entry name" value="MFS"/>
</dbReference>
<evidence type="ECO:0000256" key="3">
    <source>
        <dbReference type="ARBA" id="ARBA00022989"/>
    </source>
</evidence>
<dbReference type="PANTHER" id="PTHR23501">
    <property type="entry name" value="MAJOR FACILITATOR SUPERFAMILY"/>
    <property type="match status" value="1"/>
</dbReference>
<feature type="transmembrane region" description="Helical" evidence="5">
    <location>
        <begin position="12"/>
        <end position="37"/>
    </location>
</feature>
<feature type="transmembrane region" description="Helical" evidence="5">
    <location>
        <begin position="345"/>
        <end position="364"/>
    </location>
</feature>
<gene>
    <name evidence="7" type="ORF">CF165_28300</name>
</gene>
<feature type="transmembrane region" description="Helical" evidence="5">
    <location>
        <begin position="80"/>
        <end position="103"/>
    </location>
</feature>
<dbReference type="GO" id="GO:0005886">
    <property type="term" value="C:plasma membrane"/>
    <property type="evidence" value="ECO:0007669"/>
    <property type="project" value="UniProtKB-SubCell"/>
</dbReference>
<dbReference type="InterPro" id="IPR036259">
    <property type="entry name" value="MFS_trans_sf"/>
</dbReference>
<feature type="transmembrane region" description="Helical" evidence="5">
    <location>
        <begin position="49"/>
        <end position="68"/>
    </location>
</feature>
<evidence type="ECO:0000313" key="7">
    <source>
        <dbReference type="EMBL" id="OXM64235.1"/>
    </source>
</evidence>
<evidence type="ECO:0000256" key="1">
    <source>
        <dbReference type="ARBA" id="ARBA00004651"/>
    </source>
</evidence>
<dbReference type="OrthoDB" id="9778875at2"/>
<keyword evidence="2 5" id="KW-0812">Transmembrane</keyword>
<name>A0A229SYU9_9PSEU</name>
<proteinExistence type="predicted"/>
<comment type="caution">
    <text evidence="7">The sequence shown here is derived from an EMBL/GenBank/DDBJ whole genome shotgun (WGS) entry which is preliminary data.</text>
</comment>
<sequence length="442" mass="44434">MTDGRLNERTGTIVLAVGILSLEFAAAVTNFVASTLLPVVSTDLNARNSLALLIAGSTLGLFVALPLASRFLRLLGTNGTLGTGILAYIGGLVLAATAGTAWMFALGQFANGLAGGLLAVFGISSAIRHLDERVRMRVVAASSAMWILPALVGPAATLGLEHLVGWRWTLLVPVPFVLFGRLLVVRAVGGDPPDESGRRPPARTLLIPVGAAGVVLSMGWWPLAIAGAAVALAGTIAVLPEGTARFRPGTPASLGTMALFAVGYFGADSLITVLLTAGLGMSLGQAAVVLSAAPLGWGVTSLFAARFTSERGKHRLPAAGLGLAALGTAVPAAGLVVAIPFAVTVAAWAVGGIGVGLAYPGLYIRATTAGTSGFTAAELATAVITAECTGQLLGRAVGGTLSSTGGSAGLLASYVLFAILLLAAAGTARRTTSRRNISEQSP</sequence>
<dbReference type="PANTHER" id="PTHR23501:SF154">
    <property type="entry name" value="MULTIDRUG-EFFLUX TRANSPORTER RV1634-RELATED"/>
    <property type="match status" value="1"/>
</dbReference>
<dbReference type="EMBL" id="NMUL01000030">
    <property type="protein sequence ID" value="OXM64235.1"/>
    <property type="molecule type" value="Genomic_DNA"/>
</dbReference>
<keyword evidence="3 5" id="KW-1133">Transmembrane helix</keyword>
<dbReference type="AlphaFoldDB" id="A0A229SYU9"/>
<organism evidence="7 8">
    <name type="scientific">Amycolatopsis vastitatis</name>
    <dbReference type="NCBI Taxonomy" id="1905142"/>
    <lineage>
        <taxon>Bacteria</taxon>
        <taxon>Bacillati</taxon>
        <taxon>Actinomycetota</taxon>
        <taxon>Actinomycetes</taxon>
        <taxon>Pseudonocardiales</taxon>
        <taxon>Pseudonocardiaceae</taxon>
        <taxon>Amycolatopsis</taxon>
    </lineage>
</organism>
<protein>
    <submittedName>
        <fullName evidence="7">MFS transporter</fullName>
    </submittedName>
</protein>
<dbReference type="SUPFAM" id="SSF103473">
    <property type="entry name" value="MFS general substrate transporter"/>
    <property type="match status" value="1"/>
</dbReference>
<feature type="transmembrane region" description="Helical" evidence="5">
    <location>
        <begin position="316"/>
        <end position="339"/>
    </location>
</feature>
<feature type="transmembrane region" description="Helical" evidence="5">
    <location>
        <begin position="205"/>
        <end position="223"/>
    </location>
</feature>
<evidence type="ECO:0000256" key="5">
    <source>
        <dbReference type="SAM" id="Phobius"/>
    </source>
</evidence>
<feature type="transmembrane region" description="Helical" evidence="5">
    <location>
        <begin position="406"/>
        <end position="425"/>
    </location>
</feature>
<feature type="transmembrane region" description="Helical" evidence="5">
    <location>
        <begin position="166"/>
        <end position="184"/>
    </location>
</feature>
<dbReference type="Pfam" id="PF07690">
    <property type="entry name" value="MFS_1"/>
    <property type="match status" value="1"/>
</dbReference>
<dbReference type="PROSITE" id="PS50850">
    <property type="entry name" value="MFS"/>
    <property type="match status" value="1"/>
</dbReference>
<feature type="transmembrane region" description="Helical" evidence="5">
    <location>
        <begin position="283"/>
        <end position="304"/>
    </location>
</feature>
<dbReference type="InterPro" id="IPR020846">
    <property type="entry name" value="MFS_dom"/>
</dbReference>
<evidence type="ECO:0000256" key="2">
    <source>
        <dbReference type="ARBA" id="ARBA00022692"/>
    </source>
</evidence>
<accession>A0A229SYU9</accession>
<reference evidence="8" key="1">
    <citation type="submission" date="2017-07" db="EMBL/GenBank/DDBJ databases">
        <title>Comparative genome mining reveals phylogenetic distribution patterns of secondary metabolites in Amycolatopsis.</title>
        <authorList>
            <person name="Adamek M."/>
            <person name="Alanjary M."/>
            <person name="Sales-Ortells H."/>
            <person name="Goodfellow M."/>
            <person name="Bull A.T."/>
            <person name="Kalinowski J."/>
            <person name="Ziemert N."/>
        </authorList>
    </citation>
    <scope>NUCLEOTIDE SEQUENCE [LARGE SCALE GENOMIC DNA]</scope>
    <source>
        <strain evidence="8">H5</strain>
    </source>
</reference>
<evidence type="ECO:0000313" key="8">
    <source>
        <dbReference type="Proteomes" id="UP000215199"/>
    </source>
</evidence>
<dbReference type="Gene3D" id="1.20.1250.20">
    <property type="entry name" value="MFS general substrate transporter like domains"/>
    <property type="match status" value="2"/>
</dbReference>
<keyword evidence="8" id="KW-1185">Reference proteome</keyword>
<feature type="domain" description="Major facilitator superfamily (MFS) profile" evidence="6">
    <location>
        <begin position="11"/>
        <end position="436"/>
    </location>
</feature>
<feature type="transmembrane region" description="Helical" evidence="5">
    <location>
        <begin position="139"/>
        <end position="160"/>
    </location>
</feature>
<evidence type="ECO:0000256" key="4">
    <source>
        <dbReference type="ARBA" id="ARBA00023136"/>
    </source>
</evidence>
<feature type="transmembrane region" description="Helical" evidence="5">
    <location>
        <begin position="258"/>
        <end position="277"/>
    </location>
</feature>
<evidence type="ECO:0000259" key="6">
    <source>
        <dbReference type="PROSITE" id="PS50850"/>
    </source>
</evidence>
<keyword evidence="4 5" id="KW-0472">Membrane</keyword>
<feature type="transmembrane region" description="Helical" evidence="5">
    <location>
        <begin position="109"/>
        <end position="127"/>
    </location>
</feature>
<dbReference type="Proteomes" id="UP000215199">
    <property type="component" value="Unassembled WGS sequence"/>
</dbReference>
<dbReference type="GO" id="GO:0022857">
    <property type="term" value="F:transmembrane transporter activity"/>
    <property type="evidence" value="ECO:0007669"/>
    <property type="project" value="InterPro"/>
</dbReference>